<feature type="chain" id="PRO_5001989674" evidence="1">
    <location>
        <begin position="20"/>
        <end position="594"/>
    </location>
</feature>
<protein>
    <submittedName>
        <fullName evidence="2">Uncharacterized protein</fullName>
    </submittedName>
</protein>
<name>A0A0A1T6H5_9HYPO</name>
<gene>
    <name evidence="2" type="ORF">VHEMI01839</name>
</gene>
<sequence>MKSSVVAVLLTCLAGTSLAAPARYNDRDIDTLQAMANGQIDMSDMDAKAIEKVFEKFMGSLAQRDLLPTGTLLSAVSTTTPTPAALLSGLPALVTPLLSIPTPTGTPVPAAGKASGPLDGLTQTDGGSPVDAVGGTLGTVTGATSGSPVDAATGALGGVTGSVGDLSEKASPVLALITGLIIPLLQGLLQGLAGLGKRDNMGGQFGREDLHNIGISYENINMIEAAMKVSRSTTPGHFESESLSAYGIPKDEAAKLIKAGPEKIFDAVMALTTKDRDGNLIFDTDKLKKAGYTDAQIKELKNLKPVDALKDVVALSDEHTKSQLTGALQKAAPVTEGLVGTDGGNGDALSQVGNLAGGAGDSVNEGLGGGLSQALNGLAGSLKSGYANGHDDGAGIMDAPKSAQLRHGSVALLLGGVTGGTPVKRDATPAPNDKMIEAFNNIQKEAMSLGQTFSTYLKKDDAGNFVFDEKKIDPNGAEVKQYFNPDQNAVMTRLIGDILSVTGNPTKRDNPVGNPLIYDLDSDQMLKGDPTSLIQQSFKGPIGGLLNTIVTILKGSNDVDPKIFQAALEGDVPTLTEYGNKPLGGLVGVLQGLL</sequence>
<organism evidence="2 3">
    <name type="scientific">[Torrubiella] hemipterigena</name>
    <dbReference type="NCBI Taxonomy" id="1531966"/>
    <lineage>
        <taxon>Eukaryota</taxon>
        <taxon>Fungi</taxon>
        <taxon>Dikarya</taxon>
        <taxon>Ascomycota</taxon>
        <taxon>Pezizomycotina</taxon>
        <taxon>Sordariomycetes</taxon>
        <taxon>Hypocreomycetidae</taxon>
        <taxon>Hypocreales</taxon>
        <taxon>Clavicipitaceae</taxon>
        <taxon>Clavicipitaceae incertae sedis</taxon>
        <taxon>'Torrubiella' clade</taxon>
    </lineage>
</organism>
<evidence type="ECO:0000256" key="1">
    <source>
        <dbReference type="SAM" id="SignalP"/>
    </source>
</evidence>
<dbReference type="Proteomes" id="UP000039046">
    <property type="component" value="Unassembled WGS sequence"/>
</dbReference>
<reference evidence="2 3" key="1">
    <citation type="journal article" date="2015" name="Genome Announc.">
        <title>Draft Genome Sequence and Gene Annotation of the Entomopathogenic Fungus Verticillium hemipterigenum.</title>
        <authorList>
            <person name="Horn F."/>
            <person name="Habel A."/>
            <person name="Scharf D.H."/>
            <person name="Dworschak J."/>
            <person name="Brakhage A.A."/>
            <person name="Guthke R."/>
            <person name="Hertweck C."/>
            <person name="Linde J."/>
        </authorList>
    </citation>
    <scope>NUCLEOTIDE SEQUENCE [LARGE SCALE GENOMIC DNA]</scope>
</reference>
<dbReference type="AlphaFoldDB" id="A0A0A1T6H5"/>
<dbReference type="HOGENOM" id="CLU_459412_0_0_1"/>
<evidence type="ECO:0000313" key="3">
    <source>
        <dbReference type="Proteomes" id="UP000039046"/>
    </source>
</evidence>
<evidence type="ECO:0000313" key="2">
    <source>
        <dbReference type="EMBL" id="CEJ81725.1"/>
    </source>
</evidence>
<proteinExistence type="predicted"/>
<dbReference type="EMBL" id="CDHN01000001">
    <property type="protein sequence ID" value="CEJ81725.1"/>
    <property type="molecule type" value="Genomic_DNA"/>
</dbReference>
<feature type="signal peptide" evidence="1">
    <location>
        <begin position="1"/>
        <end position="19"/>
    </location>
</feature>
<keyword evidence="1" id="KW-0732">Signal</keyword>
<keyword evidence="3" id="KW-1185">Reference proteome</keyword>
<accession>A0A0A1T6H5</accession>